<evidence type="ECO:0000256" key="2">
    <source>
        <dbReference type="ARBA" id="ARBA00038350"/>
    </source>
</evidence>
<organism evidence="4 5">
    <name type="scientific">Syphacia muris</name>
    <dbReference type="NCBI Taxonomy" id="451379"/>
    <lineage>
        <taxon>Eukaryota</taxon>
        <taxon>Metazoa</taxon>
        <taxon>Ecdysozoa</taxon>
        <taxon>Nematoda</taxon>
        <taxon>Chromadorea</taxon>
        <taxon>Rhabditida</taxon>
        <taxon>Spirurina</taxon>
        <taxon>Oxyuridomorpha</taxon>
        <taxon>Oxyuroidea</taxon>
        <taxon>Oxyuridae</taxon>
        <taxon>Syphacia</taxon>
    </lineage>
</organism>
<accession>A0A0N5AXF6</accession>
<dbReference type="InterPro" id="IPR003382">
    <property type="entry name" value="Flavoprotein"/>
</dbReference>
<dbReference type="Proteomes" id="UP000046393">
    <property type="component" value="Unplaced"/>
</dbReference>
<dbReference type="Gene3D" id="3.40.50.1950">
    <property type="entry name" value="Flavin prenyltransferase-like"/>
    <property type="match status" value="1"/>
</dbReference>
<evidence type="ECO:0000259" key="3">
    <source>
        <dbReference type="Pfam" id="PF02441"/>
    </source>
</evidence>
<name>A0A0N5AXF6_9BILA</name>
<keyword evidence="1" id="KW-0173">Coenzyme A biosynthesis</keyword>
<dbReference type="GO" id="GO:0010181">
    <property type="term" value="F:FMN binding"/>
    <property type="evidence" value="ECO:0007669"/>
    <property type="project" value="TreeGrafter"/>
</dbReference>
<comment type="similarity">
    <text evidence="2">Belongs to the HFCD (homooligomeric flavin containing Cys decarboxylase) superfamily.</text>
</comment>
<dbReference type="GO" id="GO:0071513">
    <property type="term" value="C:phosphopantothenoylcysteine decarboxylase complex"/>
    <property type="evidence" value="ECO:0007669"/>
    <property type="project" value="TreeGrafter"/>
</dbReference>
<dbReference type="PANTHER" id="PTHR14359:SF6">
    <property type="entry name" value="PHOSPHOPANTOTHENOYLCYSTEINE DECARBOXYLASE"/>
    <property type="match status" value="1"/>
</dbReference>
<dbReference type="STRING" id="451379.A0A0N5AXF6"/>
<protein>
    <submittedName>
        <fullName evidence="5">Flavoprotein domain-containing protein</fullName>
    </submittedName>
</protein>
<dbReference type="GO" id="GO:0004633">
    <property type="term" value="F:phosphopantothenoylcysteine decarboxylase activity"/>
    <property type="evidence" value="ECO:0007669"/>
    <property type="project" value="TreeGrafter"/>
</dbReference>
<sequence length="235" mass="26456">MEKTKEDEVGEKRRRIEETCSDVAKRPPFGPDHRIQRQGSKFHLLIGVTGSVATIKLLELINELYKTSPQNKLVIKVMATAAAKHFIDYSTLPIPVYDDEDEWNMWKKRNDPVLHIELFKWADALLLAPLDANSLAKIANGLCDNLLTSVVRAWGRGKPVYFAPAMNTAMWENTLTYQHRKTLKDLLGFKEIPPIEKVLMCGDFGCGAMASTHMIATIVSSEVKNRFSVYSDCSG</sequence>
<dbReference type="WBParaSite" id="SMUV_0000963301-mRNA-1">
    <property type="protein sequence ID" value="SMUV_0000963301-mRNA-1"/>
    <property type="gene ID" value="SMUV_0000963301"/>
</dbReference>
<dbReference type="InterPro" id="IPR036551">
    <property type="entry name" value="Flavin_trans-like"/>
</dbReference>
<feature type="domain" description="Flavoprotein" evidence="3">
    <location>
        <begin position="43"/>
        <end position="193"/>
    </location>
</feature>
<dbReference type="SUPFAM" id="SSF52507">
    <property type="entry name" value="Homo-oligomeric flavin-containing Cys decarboxylases, HFCD"/>
    <property type="match status" value="1"/>
</dbReference>
<dbReference type="Pfam" id="PF02441">
    <property type="entry name" value="Flavoprotein"/>
    <property type="match status" value="1"/>
</dbReference>
<evidence type="ECO:0000313" key="4">
    <source>
        <dbReference type="Proteomes" id="UP000046393"/>
    </source>
</evidence>
<reference evidence="5" key="1">
    <citation type="submission" date="2017-02" db="UniProtKB">
        <authorList>
            <consortium name="WormBaseParasite"/>
        </authorList>
    </citation>
    <scope>IDENTIFICATION</scope>
</reference>
<proteinExistence type="inferred from homology"/>
<keyword evidence="4" id="KW-1185">Reference proteome</keyword>
<dbReference type="AlphaFoldDB" id="A0A0N5AXF6"/>
<dbReference type="GO" id="GO:0015937">
    <property type="term" value="P:coenzyme A biosynthetic process"/>
    <property type="evidence" value="ECO:0007669"/>
    <property type="project" value="UniProtKB-KW"/>
</dbReference>
<evidence type="ECO:0000313" key="5">
    <source>
        <dbReference type="WBParaSite" id="SMUV_0000963301-mRNA-1"/>
    </source>
</evidence>
<evidence type="ECO:0000256" key="1">
    <source>
        <dbReference type="ARBA" id="ARBA00022993"/>
    </source>
</evidence>
<dbReference type="PANTHER" id="PTHR14359">
    <property type="entry name" value="HOMO-OLIGOMERIC FLAVIN CONTAINING CYS DECARBOXYLASE FAMILY"/>
    <property type="match status" value="1"/>
</dbReference>